<dbReference type="Gene3D" id="1.25.40.10">
    <property type="entry name" value="Tetratricopeptide repeat domain"/>
    <property type="match status" value="3"/>
</dbReference>
<dbReference type="GO" id="GO:0003729">
    <property type="term" value="F:mRNA binding"/>
    <property type="evidence" value="ECO:0007669"/>
    <property type="project" value="TreeGrafter"/>
</dbReference>
<proteinExistence type="predicted"/>
<dbReference type="EMBL" id="KZ084127">
    <property type="protein sequence ID" value="OSC99501.1"/>
    <property type="molecule type" value="Genomic_DNA"/>
</dbReference>
<organism evidence="3 4">
    <name type="scientific">Trametes coccinea (strain BRFM310)</name>
    <name type="common">Pycnoporus coccineus</name>
    <dbReference type="NCBI Taxonomy" id="1353009"/>
    <lineage>
        <taxon>Eukaryota</taxon>
        <taxon>Fungi</taxon>
        <taxon>Dikarya</taxon>
        <taxon>Basidiomycota</taxon>
        <taxon>Agaricomycotina</taxon>
        <taxon>Agaricomycetes</taxon>
        <taxon>Polyporales</taxon>
        <taxon>Polyporaceae</taxon>
        <taxon>Trametes</taxon>
    </lineage>
</organism>
<dbReference type="PANTHER" id="PTHR47938:SF35">
    <property type="entry name" value="PENTATRICOPEPTIDE REPEAT-CONTAINING PROTEIN 4, MITOCHONDRIAL-RELATED"/>
    <property type="match status" value="1"/>
</dbReference>
<sequence length="739" mass="82509">MLLRTTSHGIPQAITLDFLIPRAVLHHNLSGIICKPSRALSTSHGASAPSGPAQPSTSSAPLTPGAVLARLHRDVGAFDEQSLATMTTAQVNAFNSAIPTLRHALAKRDTPSVAATWATLKARKLLPFFGIHHYGMCSNGVVRYVRGLGPQQELNKDDESLLRDMAVVSAAGGATDGLKALMFRAIKNKQPDAALALYEEYLQHLRQKGPLPGEVPENAEADAADDGVYPEDTPSALLSPVRDEILLMAIAAYAQKKSFADALQAYRQAGTRIAPSTIEEFMYSDRDFTMYREVADWARQLDTAALLSRPPSLMKHLINLTRDRADKSLERLYASALAGAREPDPWLAITPAQLGGTRIVALPDFFWVSFLRAFLSVRRPQLTVQLWDDMLALGVQPDVAAWNALLDGYVEMRSLDAVLKTWELMREQRIKPDALSYRALISAHFTAGKIEEALKLFHGFEQDYVKRGVPPEDSAVLAAYNSTLHNLLFADHEAEALAVKKRMEERGPKPDIVTYNTFMRYYGRKGKLKEMAHILQQLEPAGVKADAYTFSTLLAALLKVRADAGQIVLNFMKKQGVVPDTTALTAMINQQLQERTPQSFSAAMDMLSRMERGEFGNAKPNAITYTAVLTAINHGNWLERSVVEEYSRRIWETMQSRDIQPNRATYNVLIRASLENREPEGLENAMRYYRDMVRNRVHIGSDTWYILLQGLKKRKEYELAREVVQDMRDFKTNRISGSR</sequence>
<gene>
    <name evidence="3" type="ORF">PYCCODRAFT_1438282</name>
</gene>
<feature type="region of interest" description="Disordered" evidence="2">
    <location>
        <begin position="43"/>
        <end position="63"/>
    </location>
</feature>
<evidence type="ECO:0000313" key="4">
    <source>
        <dbReference type="Proteomes" id="UP000193067"/>
    </source>
</evidence>
<dbReference type="OrthoDB" id="185373at2759"/>
<dbReference type="Pfam" id="PF13812">
    <property type="entry name" value="PPR_3"/>
    <property type="match status" value="2"/>
</dbReference>
<evidence type="ECO:0008006" key="5">
    <source>
        <dbReference type="Google" id="ProtNLM"/>
    </source>
</evidence>
<dbReference type="InterPro" id="IPR002885">
    <property type="entry name" value="PPR_rpt"/>
</dbReference>
<dbReference type="Pfam" id="PF13041">
    <property type="entry name" value="PPR_2"/>
    <property type="match status" value="1"/>
</dbReference>
<feature type="repeat" description="PPR" evidence="1">
    <location>
        <begin position="511"/>
        <end position="545"/>
    </location>
</feature>
<dbReference type="Proteomes" id="UP000193067">
    <property type="component" value="Unassembled WGS sequence"/>
</dbReference>
<evidence type="ECO:0000313" key="3">
    <source>
        <dbReference type="EMBL" id="OSC99501.1"/>
    </source>
</evidence>
<evidence type="ECO:0000256" key="2">
    <source>
        <dbReference type="SAM" id="MobiDB-lite"/>
    </source>
</evidence>
<feature type="repeat" description="PPR" evidence="1">
    <location>
        <begin position="398"/>
        <end position="432"/>
    </location>
</feature>
<dbReference type="STRING" id="1353009.A0A1Y2IHW8"/>
<dbReference type="InterPro" id="IPR011990">
    <property type="entry name" value="TPR-like_helical_dom_sf"/>
</dbReference>
<dbReference type="Pfam" id="PF01535">
    <property type="entry name" value="PPR"/>
    <property type="match status" value="1"/>
</dbReference>
<name>A0A1Y2IHW8_TRAC3</name>
<evidence type="ECO:0000256" key="1">
    <source>
        <dbReference type="PROSITE-ProRule" id="PRU00708"/>
    </source>
</evidence>
<accession>A0A1Y2IHW8</accession>
<dbReference type="NCBIfam" id="TIGR00756">
    <property type="entry name" value="PPR"/>
    <property type="match status" value="2"/>
</dbReference>
<dbReference type="PROSITE" id="PS51375">
    <property type="entry name" value="PPR"/>
    <property type="match status" value="3"/>
</dbReference>
<dbReference type="AlphaFoldDB" id="A0A1Y2IHW8"/>
<reference evidence="3 4" key="1">
    <citation type="journal article" date="2015" name="Biotechnol. Biofuels">
        <title>Enhanced degradation of softwood versus hardwood by the white-rot fungus Pycnoporus coccineus.</title>
        <authorList>
            <person name="Couturier M."/>
            <person name="Navarro D."/>
            <person name="Chevret D."/>
            <person name="Henrissat B."/>
            <person name="Piumi F."/>
            <person name="Ruiz-Duenas F.J."/>
            <person name="Martinez A.T."/>
            <person name="Grigoriev I.V."/>
            <person name="Riley R."/>
            <person name="Lipzen A."/>
            <person name="Berrin J.G."/>
            <person name="Master E.R."/>
            <person name="Rosso M.N."/>
        </authorList>
    </citation>
    <scope>NUCLEOTIDE SEQUENCE [LARGE SCALE GENOMIC DNA]</scope>
    <source>
        <strain evidence="3 4">BRFM310</strain>
    </source>
</reference>
<feature type="repeat" description="PPR" evidence="1">
    <location>
        <begin position="433"/>
        <end position="471"/>
    </location>
</feature>
<dbReference type="PANTHER" id="PTHR47938">
    <property type="entry name" value="RESPIRATORY COMPLEX I CHAPERONE (CIA84), PUTATIVE (AFU_ORTHOLOGUE AFUA_2G06020)-RELATED"/>
    <property type="match status" value="1"/>
</dbReference>
<protein>
    <recommendedName>
        <fullName evidence="5">Pentacotripeptide-repeat region of PRORP domain-containing protein</fullName>
    </recommendedName>
</protein>
<keyword evidence="4" id="KW-1185">Reference proteome</keyword>